<reference evidence="1 2" key="1">
    <citation type="submission" date="2019-07" db="EMBL/GenBank/DDBJ databases">
        <title>Rhodococcus cavernicolus sp. nov., isolated from a cave.</title>
        <authorList>
            <person name="Lee S.D."/>
        </authorList>
    </citation>
    <scope>NUCLEOTIDE SEQUENCE [LARGE SCALE GENOMIC DNA]</scope>
    <source>
        <strain evidence="1 2">C1-24</strain>
    </source>
</reference>
<protein>
    <submittedName>
        <fullName evidence="1">Uncharacterized protein</fullName>
    </submittedName>
</protein>
<accession>A0A5A7S3K0</accession>
<dbReference type="AlphaFoldDB" id="A0A5A7S3K0"/>
<evidence type="ECO:0000313" key="2">
    <source>
        <dbReference type="Proteomes" id="UP000322244"/>
    </source>
</evidence>
<gene>
    <name evidence="1" type="ORF">FOY51_26820</name>
</gene>
<dbReference type="RefSeq" id="WP_149433330.1">
    <property type="nucleotide sequence ID" value="NZ_VLNY01000032.1"/>
</dbReference>
<comment type="caution">
    <text evidence="1">The sequence shown here is derived from an EMBL/GenBank/DDBJ whole genome shotgun (WGS) entry which is preliminary data.</text>
</comment>
<dbReference type="Proteomes" id="UP000322244">
    <property type="component" value="Unassembled WGS sequence"/>
</dbReference>
<sequence length="158" mass="16723">MTEHVIKNATPTPGGGATATLDDGTVLTLSDHAYKAWQNAARVHPNIIVRGSGSCGSDYVFVSSTGNHQAEFSTGFTVNGDAVDYTWQLELIDNYGNSTYDRGGPLDFRSQWDSGPEVYTGGGNGPLDITVVTPSSFAILDSGTVCFGYPVSAPTYIF</sequence>
<proteinExistence type="predicted"/>
<keyword evidence="2" id="KW-1185">Reference proteome</keyword>
<dbReference type="EMBL" id="VLNY01000032">
    <property type="protein sequence ID" value="KAA0015970.1"/>
    <property type="molecule type" value="Genomic_DNA"/>
</dbReference>
<evidence type="ECO:0000313" key="1">
    <source>
        <dbReference type="EMBL" id="KAA0015970.1"/>
    </source>
</evidence>
<name>A0A5A7S3K0_9NOCA</name>
<organism evidence="1 2">
    <name type="scientific">Antrihabitans cavernicola</name>
    <dbReference type="NCBI Taxonomy" id="2495913"/>
    <lineage>
        <taxon>Bacteria</taxon>
        <taxon>Bacillati</taxon>
        <taxon>Actinomycetota</taxon>
        <taxon>Actinomycetes</taxon>
        <taxon>Mycobacteriales</taxon>
        <taxon>Nocardiaceae</taxon>
        <taxon>Antrihabitans</taxon>
    </lineage>
</organism>